<protein>
    <recommendedName>
        <fullName evidence="4">Histidine kinase</fullName>
    </recommendedName>
</protein>
<keyword evidence="3" id="KW-1185">Reference proteome</keyword>
<gene>
    <name evidence="2" type="ORF">C7I85_27325</name>
</gene>
<dbReference type="OrthoDB" id="8397538at2"/>
<sequence length="87" mass="8989">MKTLSLAALSLIAAVNVLPAIASAAENPVPCEKMLKDVNAALQATKVGDADRAKVNDLRAQGLERCKADDDAGADELFAQALKALGK</sequence>
<dbReference type="Proteomes" id="UP000240653">
    <property type="component" value="Unassembled WGS sequence"/>
</dbReference>
<keyword evidence="1" id="KW-0732">Signal</keyword>
<accession>A0A2P7RVY8</accession>
<feature type="chain" id="PRO_5015170636" description="Histidine kinase" evidence="1">
    <location>
        <begin position="25"/>
        <end position="87"/>
    </location>
</feature>
<reference evidence="2 3" key="1">
    <citation type="submission" date="2018-03" db="EMBL/GenBank/DDBJ databases">
        <title>The draft genome of Mesorhizobium soli JCM 19897.</title>
        <authorList>
            <person name="Li L."/>
            <person name="Liu L."/>
            <person name="Liang L."/>
            <person name="Wang T."/>
            <person name="Zhang X."/>
        </authorList>
    </citation>
    <scope>NUCLEOTIDE SEQUENCE [LARGE SCALE GENOMIC DNA]</scope>
    <source>
        <strain evidence="2 3">JCM 19897</strain>
    </source>
</reference>
<feature type="signal peptide" evidence="1">
    <location>
        <begin position="1"/>
        <end position="24"/>
    </location>
</feature>
<dbReference type="AlphaFoldDB" id="A0A2P7RVY8"/>
<evidence type="ECO:0008006" key="4">
    <source>
        <dbReference type="Google" id="ProtNLM"/>
    </source>
</evidence>
<comment type="caution">
    <text evidence="2">The sequence shown here is derived from an EMBL/GenBank/DDBJ whole genome shotgun (WGS) entry which is preliminary data.</text>
</comment>
<evidence type="ECO:0000313" key="3">
    <source>
        <dbReference type="Proteomes" id="UP000240653"/>
    </source>
</evidence>
<dbReference type="EMBL" id="PXYL01000026">
    <property type="protein sequence ID" value="PSJ54361.1"/>
    <property type="molecule type" value="Genomic_DNA"/>
</dbReference>
<name>A0A2P7RVY8_9HYPH</name>
<dbReference type="RefSeq" id="WP_106727161.1">
    <property type="nucleotide sequence ID" value="NZ_PXYL01000026.1"/>
</dbReference>
<proteinExistence type="predicted"/>
<evidence type="ECO:0000256" key="1">
    <source>
        <dbReference type="SAM" id="SignalP"/>
    </source>
</evidence>
<organism evidence="2 3">
    <name type="scientific">Pseudaminobacter soli</name>
    <name type="common">ex Li et al. 2025</name>
    <dbReference type="NCBI Taxonomy" id="1295366"/>
    <lineage>
        <taxon>Bacteria</taxon>
        <taxon>Pseudomonadati</taxon>
        <taxon>Pseudomonadota</taxon>
        <taxon>Alphaproteobacteria</taxon>
        <taxon>Hyphomicrobiales</taxon>
        <taxon>Phyllobacteriaceae</taxon>
        <taxon>Pseudaminobacter</taxon>
    </lineage>
</organism>
<evidence type="ECO:0000313" key="2">
    <source>
        <dbReference type="EMBL" id="PSJ54361.1"/>
    </source>
</evidence>